<sequence>MFQDMNKMFNQSMEPFKELVDIQTKMLEELTRHQMDCTKAFIEATVHQTKEWQNCKTPADLLELQKAYAKELEDTLRSANQQNLKALEDARDAIQKLTQGTLDKYSS</sequence>
<evidence type="ECO:0000313" key="3">
    <source>
        <dbReference type="EMBL" id="GGC06174.1"/>
    </source>
</evidence>
<accession>A0ABQ1KS55</accession>
<evidence type="ECO:0000259" key="2">
    <source>
        <dbReference type="Pfam" id="PF09361"/>
    </source>
</evidence>
<dbReference type="RefSeq" id="WP_188750767.1">
    <property type="nucleotide sequence ID" value="NZ_BMIJ01000007.1"/>
</dbReference>
<dbReference type="Pfam" id="PF09361">
    <property type="entry name" value="Phasin_2"/>
    <property type="match status" value="1"/>
</dbReference>
<dbReference type="EMBL" id="BMIJ01000007">
    <property type="protein sequence ID" value="GGC06174.1"/>
    <property type="molecule type" value="Genomic_DNA"/>
</dbReference>
<evidence type="ECO:0000256" key="1">
    <source>
        <dbReference type="SAM" id="Coils"/>
    </source>
</evidence>
<name>A0ABQ1KS55_9GAMM</name>
<comment type="caution">
    <text evidence="3">The sequence shown here is derived from an EMBL/GenBank/DDBJ whole genome shotgun (WGS) entry which is preliminary data.</text>
</comment>
<dbReference type="Proteomes" id="UP000629025">
    <property type="component" value="Unassembled WGS sequence"/>
</dbReference>
<keyword evidence="1" id="KW-0175">Coiled coil</keyword>
<gene>
    <name evidence="3" type="ORF">GCM10011352_35500</name>
</gene>
<protein>
    <recommendedName>
        <fullName evidence="2">Phasin domain-containing protein</fullName>
    </recommendedName>
</protein>
<dbReference type="InterPro" id="IPR018968">
    <property type="entry name" value="Phasin"/>
</dbReference>
<feature type="coiled-coil region" evidence="1">
    <location>
        <begin position="62"/>
        <end position="89"/>
    </location>
</feature>
<proteinExistence type="predicted"/>
<reference evidence="4" key="1">
    <citation type="journal article" date="2019" name="Int. J. Syst. Evol. Microbiol.">
        <title>The Global Catalogue of Microorganisms (GCM) 10K type strain sequencing project: providing services to taxonomists for standard genome sequencing and annotation.</title>
        <authorList>
            <consortium name="The Broad Institute Genomics Platform"/>
            <consortium name="The Broad Institute Genome Sequencing Center for Infectious Disease"/>
            <person name="Wu L."/>
            <person name="Ma J."/>
        </authorList>
    </citation>
    <scope>NUCLEOTIDE SEQUENCE [LARGE SCALE GENOMIC DNA]</scope>
    <source>
        <strain evidence="4">CGMCC 1.15341</strain>
    </source>
</reference>
<feature type="domain" description="Phasin" evidence="2">
    <location>
        <begin position="3"/>
        <end position="99"/>
    </location>
</feature>
<keyword evidence="4" id="KW-1185">Reference proteome</keyword>
<organism evidence="3 4">
    <name type="scientific">Marinobacterium zhoushanense</name>
    <dbReference type="NCBI Taxonomy" id="1679163"/>
    <lineage>
        <taxon>Bacteria</taxon>
        <taxon>Pseudomonadati</taxon>
        <taxon>Pseudomonadota</taxon>
        <taxon>Gammaproteobacteria</taxon>
        <taxon>Oceanospirillales</taxon>
        <taxon>Oceanospirillaceae</taxon>
        <taxon>Marinobacterium</taxon>
    </lineage>
</organism>
<evidence type="ECO:0000313" key="4">
    <source>
        <dbReference type="Proteomes" id="UP000629025"/>
    </source>
</evidence>